<evidence type="ECO:0000313" key="2">
    <source>
        <dbReference type="EMBL" id="KAF2656479.1"/>
    </source>
</evidence>
<dbReference type="Proteomes" id="UP000799324">
    <property type="component" value="Unassembled WGS sequence"/>
</dbReference>
<evidence type="ECO:0000313" key="3">
    <source>
        <dbReference type="Proteomes" id="UP000799324"/>
    </source>
</evidence>
<gene>
    <name evidence="2" type="ORF">K491DRAFT_379976</name>
</gene>
<sequence>MSSLESLPEDVKRLICDELAATESQSLRILWQVSRTWHAVAEPFVYRGLDWAVNLGDGPSPKFDARRLVEDDVAKKYLEHARYIHIHTTFYPRSLYSNDSTDEDTSTEKAPWTGLSPIRPSFNLSEPISPNFDSVFSSDGENKRSEAEAVWKPVVTALSRFKHFTDIVLQIRSRFPPNLMAVIERYHKTCRLHLRNFRFKSLHEDVTDPDERALACSQNLHSLSIKYVYRDSRGTDDHNDAAALRTVALSKNLKHVRMLGCRPASSPMLARSRGRPVEPWKGFIPAIEDVNDHEGFTQAKTKLESLSFLGYRKNVDIKKLGRWEQIADLSHLRALSCSTGKEDFLRLVAAQHNFPRLEDLGLTLEPNKRDNLEGWEPAVEQFFASLAPLTSLRLSGHIHGPLINVIVERHGATLEELSLKPYTDAYDMPSSTFRITTLIMELLGSTAPKLASLNLTLKRSMGDRTETRCYEALGNLQNLKHVKLSLDCSNPSAWNLTPEEDWDDFDKATQTDSGSNPKYYNGHLKAAIVNSALDEDLVRQIWDVINENRTKDTVQTLDIYTYGGSSFSNSHPGDLMNIVQHVSRHYTITANATVGGDIEIVEVSKKQREERDASQRKHEQVMLEKWGHKG</sequence>
<accession>A0A6A6T966</accession>
<dbReference type="OrthoDB" id="3945550at2759"/>
<keyword evidence="3" id="KW-1185">Reference proteome</keyword>
<feature type="region of interest" description="Disordered" evidence="1">
    <location>
        <begin position="606"/>
        <end position="630"/>
    </location>
</feature>
<protein>
    <submittedName>
        <fullName evidence="2">Uncharacterized protein</fullName>
    </submittedName>
</protein>
<proteinExistence type="predicted"/>
<dbReference type="InterPro" id="IPR032675">
    <property type="entry name" value="LRR_dom_sf"/>
</dbReference>
<dbReference type="EMBL" id="MU004336">
    <property type="protein sequence ID" value="KAF2656479.1"/>
    <property type="molecule type" value="Genomic_DNA"/>
</dbReference>
<name>A0A6A6T966_9PLEO</name>
<organism evidence="2 3">
    <name type="scientific">Lophiostoma macrostomum CBS 122681</name>
    <dbReference type="NCBI Taxonomy" id="1314788"/>
    <lineage>
        <taxon>Eukaryota</taxon>
        <taxon>Fungi</taxon>
        <taxon>Dikarya</taxon>
        <taxon>Ascomycota</taxon>
        <taxon>Pezizomycotina</taxon>
        <taxon>Dothideomycetes</taxon>
        <taxon>Pleosporomycetidae</taxon>
        <taxon>Pleosporales</taxon>
        <taxon>Lophiostomataceae</taxon>
        <taxon>Lophiostoma</taxon>
    </lineage>
</organism>
<dbReference type="AlphaFoldDB" id="A0A6A6T966"/>
<dbReference type="Gene3D" id="3.80.10.10">
    <property type="entry name" value="Ribonuclease Inhibitor"/>
    <property type="match status" value="1"/>
</dbReference>
<dbReference type="SUPFAM" id="SSF52047">
    <property type="entry name" value="RNI-like"/>
    <property type="match status" value="1"/>
</dbReference>
<reference evidence="2" key="1">
    <citation type="journal article" date="2020" name="Stud. Mycol.">
        <title>101 Dothideomycetes genomes: a test case for predicting lifestyles and emergence of pathogens.</title>
        <authorList>
            <person name="Haridas S."/>
            <person name="Albert R."/>
            <person name="Binder M."/>
            <person name="Bloem J."/>
            <person name="Labutti K."/>
            <person name="Salamov A."/>
            <person name="Andreopoulos B."/>
            <person name="Baker S."/>
            <person name="Barry K."/>
            <person name="Bills G."/>
            <person name="Bluhm B."/>
            <person name="Cannon C."/>
            <person name="Castanera R."/>
            <person name="Culley D."/>
            <person name="Daum C."/>
            <person name="Ezra D."/>
            <person name="Gonzalez J."/>
            <person name="Henrissat B."/>
            <person name="Kuo A."/>
            <person name="Liang C."/>
            <person name="Lipzen A."/>
            <person name="Lutzoni F."/>
            <person name="Magnuson J."/>
            <person name="Mondo S."/>
            <person name="Nolan M."/>
            <person name="Ohm R."/>
            <person name="Pangilinan J."/>
            <person name="Park H.-J."/>
            <person name="Ramirez L."/>
            <person name="Alfaro M."/>
            <person name="Sun H."/>
            <person name="Tritt A."/>
            <person name="Yoshinaga Y."/>
            <person name="Zwiers L.-H."/>
            <person name="Turgeon B."/>
            <person name="Goodwin S."/>
            <person name="Spatafora J."/>
            <person name="Crous P."/>
            <person name="Grigoriev I."/>
        </authorList>
    </citation>
    <scope>NUCLEOTIDE SEQUENCE</scope>
    <source>
        <strain evidence="2">CBS 122681</strain>
    </source>
</reference>
<evidence type="ECO:0000256" key="1">
    <source>
        <dbReference type="SAM" id="MobiDB-lite"/>
    </source>
</evidence>